<keyword evidence="11" id="KW-1185">Reference proteome</keyword>
<dbReference type="AlphaFoldDB" id="A0A545UQC8"/>
<dbReference type="InterPro" id="IPR029018">
    <property type="entry name" value="Hex-like_dom2"/>
</dbReference>
<dbReference type="EMBL" id="SPUK01000018">
    <property type="protein sequence ID" value="TQV91671.1"/>
    <property type="molecule type" value="Genomic_DNA"/>
</dbReference>
<evidence type="ECO:0000256" key="4">
    <source>
        <dbReference type="ARBA" id="ARBA00022801"/>
    </source>
</evidence>
<proteinExistence type="inferred from homology"/>
<dbReference type="STRING" id="43265.A0A545UQC8"/>
<evidence type="ECO:0000256" key="5">
    <source>
        <dbReference type="ARBA" id="ARBA00023295"/>
    </source>
</evidence>
<dbReference type="OrthoDB" id="428480at2759"/>
<reference evidence="10 11" key="1">
    <citation type="journal article" date="2019" name="Appl. Microbiol. Biotechnol.">
        <title>Genome sequence of Isaria javanica and comparative genome analysis insights into family S53 peptidase evolution in fungal entomopathogens.</title>
        <authorList>
            <person name="Lin R."/>
            <person name="Zhang X."/>
            <person name="Xin B."/>
            <person name="Zou M."/>
            <person name="Gao Y."/>
            <person name="Qin F."/>
            <person name="Hu Q."/>
            <person name="Xie B."/>
            <person name="Cheng X."/>
        </authorList>
    </citation>
    <scope>NUCLEOTIDE SEQUENCE [LARGE SCALE GENOMIC DNA]</scope>
    <source>
        <strain evidence="10 11">IJ1G</strain>
    </source>
</reference>
<dbReference type="SUPFAM" id="SSF51445">
    <property type="entry name" value="(Trans)glycosidases"/>
    <property type="match status" value="1"/>
</dbReference>
<feature type="domain" description="Beta-hexosaminidase bacterial type N-terminal" evidence="9">
    <location>
        <begin position="29"/>
        <end position="95"/>
    </location>
</feature>
<evidence type="ECO:0000313" key="11">
    <source>
        <dbReference type="Proteomes" id="UP000315783"/>
    </source>
</evidence>
<dbReference type="Pfam" id="PF02838">
    <property type="entry name" value="Glyco_hydro_20b"/>
    <property type="match status" value="1"/>
</dbReference>
<feature type="region of interest" description="Disordered" evidence="7">
    <location>
        <begin position="493"/>
        <end position="520"/>
    </location>
</feature>
<feature type="domain" description="Glycoside hydrolase family 20 catalytic" evidence="8">
    <location>
        <begin position="102"/>
        <end position="454"/>
    </location>
</feature>
<dbReference type="Pfam" id="PF00728">
    <property type="entry name" value="Glyco_hydro_20"/>
    <property type="match status" value="1"/>
</dbReference>
<evidence type="ECO:0000313" key="10">
    <source>
        <dbReference type="EMBL" id="TQV91671.1"/>
    </source>
</evidence>
<dbReference type="Proteomes" id="UP000315783">
    <property type="component" value="Unassembled WGS sequence"/>
</dbReference>
<dbReference type="Gene3D" id="3.20.20.80">
    <property type="entry name" value="Glycosidases"/>
    <property type="match status" value="1"/>
</dbReference>
<accession>A0A545UQC8</accession>
<feature type="compositionally biased region" description="Basic and acidic residues" evidence="7">
    <location>
        <begin position="505"/>
        <end position="520"/>
    </location>
</feature>
<dbReference type="GO" id="GO:0005975">
    <property type="term" value="P:carbohydrate metabolic process"/>
    <property type="evidence" value="ECO:0007669"/>
    <property type="project" value="InterPro"/>
</dbReference>
<dbReference type="PANTHER" id="PTHR22600:SF57">
    <property type="entry name" value="BETA-N-ACETYLHEXOSAMINIDASE"/>
    <property type="match status" value="1"/>
</dbReference>
<dbReference type="InterPro" id="IPR017853">
    <property type="entry name" value="GH"/>
</dbReference>
<protein>
    <recommendedName>
        <fullName evidence="3">beta-N-acetylhexosaminidase</fullName>
        <ecNumber evidence="3">3.2.1.52</ecNumber>
    </recommendedName>
</protein>
<evidence type="ECO:0000256" key="2">
    <source>
        <dbReference type="ARBA" id="ARBA00006285"/>
    </source>
</evidence>
<dbReference type="InterPro" id="IPR025705">
    <property type="entry name" value="Beta_hexosaminidase_sua/sub"/>
</dbReference>
<comment type="catalytic activity">
    <reaction evidence="1">
        <text>Hydrolysis of terminal non-reducing N-acetyl-D-hexosamine residues in N-acetyl-beta-D-hexosaminides.</text>
        <dbReference type="EC" id="3.2.1.52"/>
    </reaction>
</comment>
<evidence type="ECO:0000259" key="9">
    <source>
        <dbReference type="Pfam" id="PF02838"/>
    </source>
</evidence>
<dbReference type="GO" id="GO:0030203">
    <property type="term" value="P:glycosaminoglycan metabolic process"/>
    <property type="evidence" value="ECO:0007669"/>
    <property type="project" value="TreeGrafter"/>
</dbReference>
<dbReference type="InterPro" id="IPR015882">
    <property type="entry name" value="HEX_bac_N"/>
</dbReference>
<evidence type="ECO:0000256" key="7">
    <source>
        <dbReference type="SAM" id="MobiDB-lite"/>
    </source>
</evidence>
<evidence type="ECO:0000256" key="1">
    <source>
        <dbReference type="ARBA" id="ARBA00001231"/>
    </source>
</evidence>
<keyword evidence="4 10" id="KW-0378">Hydrolase</keyword>
<evidence type="ECO:0000259" key="8">
    <source>
        <dbReference type="Pfam" id="PF00728"/>
    </source>
</evidence>
<dbReference type="Gene3D" id="3.30.379.10">
    <property type="entry name" value="Chitobiase/beta-hexosaminidase domain 2-like"/>
    <property type="match status" value="1"/>
</dbReference>
<keyword evidence="5" id="KW-0326">Glycosidase</keyword>
<organism evidence="10 11">
    <name type="scientific">Cordyceps javanica</name>
    <dbReference type="NCBI Taxonomy" id="43265"/>
    <lineage>
        <taxon>Eukaryota</taxon>
        <taxon>Fungi</taxon>
        <taxon>Dikarya</taxon>
        <taxon>Ascomycota</taxon>
        <taxon>Pezizomycotina</taxon>
        <taxon>Sordariomycetes</taxon>
        <taxon>Hypocreomycetidae</taxon>
        <taxon>Hypocreales</taxon>
        <taxon>Cordycipitaceae</taxon>
        <taxon>Cordyceps</taxon>
    </lineage>
</organism>
<dbReference type="CDD" id="cd06563">
    <property type="entry name" value="GH20_chitobiase-like"/>
    <property type="match status" value="1"/>
</dbReference>
<dbReference type="GO" id="GO:0016020">
    <property type="term" value="C:membrane"/>
    <property type="evidence" value="ECO:0007669"/>
    <property type="project" value="TreeGrafter"/>
</dbReference>
<name>A0A545UQC8_9HYPO</name>
<comment type="caution">
    <text evidence="10">The sequence shown here is derived from an EMBL/GenBank/DDBJ whole genome shotgun (WGS) entry which is preliminary data.</text>
</comment>
<dbReference type="EC" id="3.2.1.52" evidence="3"/>
<sequence length="534" mass="57975">MSLIPQPQAITLGEGVVELASLDHVVSALDTTLHPEGYTIAISADEGVRITGGSDAGLFYARQTLRQLLPVSALRHGGGAAASGPWPLRAQTIADAPSSGLRWRGCMLDVARHFMPVADVLRFVDALAFHKLNTLHLHLTDDQGWRIDVPPWPRLAAVAGWRARSMQGTRHRGPPTFDARPHGGVYTADDLREIVAFAAARHVAVVPEVNMPGHMRAAIAAYPALGNTDVEEGRSPDEGVWDSWGVSPRVLGVSDETLDFCRSVLDFVCDVFPSDTIGIGGDECPYDEWRASPSVQARMRALGIETESALQGWFTDQMAAHLATRGRRAYGWDEVLEGYTGPSDRILVAAWRGPGPTAVAARRGFDVVTCPDVSAYLDYRQSDDPGEPTPVGTLLTLADVYAFEPVPPGLAPEAARHIVGAQVNVWTEHMESARRVEYMTFPRASAFAEVAWGKPRGRDRGEEGGGGGAGITGFEDFRTRLEDKHLARLEALGLNYRPQTGPRPWDGRPDAPGHPQSREQRLAEIEKMTAELGE</sequence>
<evidence type="ECO:0000256" key="6">
    <source>
        <dbReference type="PIRSR" id="PIRSR625705-1"/>
    </source>
</evidence>
<feature type="active site" description="Proton donor" evidence="6">
    <location>
        <position position="283"/>
    </location>
</feature>
<dbReference type="PRINTS" id="PR00738">
    <property type="entry name" value="GLHYDRLASE20"/>
</dbReference>
<dbReference type="PANTHER" id="PTHR22600">
    <property type="entry name" value="BETA-HEXOSAMINIDASE"/>
    <property type="match status" value="1"/>
</dbReference>
<gene>
    <name evidence="10" type="ORF">IF1G_09737</name>
</gene>
<dbReference type="GO" id="GO:0004563">
    <property type="term" value="F:beta-N-acetylhexosaminidase activity"/>
    <property type="evidence" value="ECO:0007669"/>
    <property type="project" value="UniProtKB-EC"/>
</dbReference>
<evidence type="ECO:0000256" key="3">
    <source>
        <dbReference type="ARBA" id="ARBA00012663"/>
    </source>
</evidence>
<dbReference type="SUPFAM" id="SSF55545">
    <property type="entry name" value="beta-N-acetylhexosaminidase-like domain"/>
    <property type="match status" value="1"/>
</dbReference>
<comment type="similarity">
    <text evidence="2">Belongs to the glycosyl hydrolase 20 family.</text>
</comment>
<dbReference type="InterPro" id="IPR015883">
    <property type="entry name" value="Glyco_hydro_20_cat"/>
</dbReference>